<feature type="domain" description="GGDEF" evidence="4">
    <location>
        <begin position="355"/>
        <end position="488"/>
    </location>
</feature>
<dbReference type="InterPro" id="IPR000160">
    <property type="entry name" value="GGDEF_dom"/>
</dbReference>
<dbReference type="SMART" id="SM00052">
    <property type="entry name" value="EAL"/>
    <property type="match status" value="1"/>
</dbReference>
<evidence type="ECO:0000259" key="2">
    <source>
        <dbReference type="PROSITE" id="PS50113"/>
    </source>
</evidence>
<dbReference type="PROSITE" id="PS50883">
    <property type="entry name" value="EAL"/>
    <property type="match status" value="1"/>
</dbReference>
<name>A0A177NIC3_9GAMM</name>
<dbReference type="SUPFAM" id="SSF55781">
    <property type="entry name" value="GAF domain-like"/>
    <property type="match status" value="1"/>
</dbReference>
<dbReference type="PROSITE" id="PS50112">
    <property type="entry name" value="PAS"/>
    <property type="match status" value="1"/>
</dbReference>
<feature type="domain" description="PAC" evidence="2">
    <location>
        <begin position="271"/>
        <end position="323"/>
    </location>
</feature>
<dbReference type="InterPro" id="IPR012226">
    <property type="entry name" value="Diguanyl_cyclase/Pdiesterase"/>
</dbReference>
<dbReference type="InterPro" id="IPR000700">
    <property type="entry name" value="PAS-assoc_C"/>
</dbReference>
<dbReference type="CDD" id="cd01949">
    <property type="entry name" value="GGDEF"/>
    <property type="match status" value="1"/>
</dbReference>
<protein>
    <submittedName>
        <fullName evidence="5">Diguanylate cyclase</fullName>
    </submittedName>
</protein>
<dbReference type="InterPro" id="IPR035919">
    <property type="entry name" value="EAL_sf"/>
</dbReference>
<accession>A0A177NIC3</accession>
<sequence length="748" mass="83810">MEIDQEIFEEACDPLDQTVEYIELTLAEQAKILQFQQNVLKLVALGSDCDQVCEKLCLLEEQLLPNSIASVMLLDEAEQQLNVYVAPSIPQEAIIRLNGLQPGPTAGSCGNALYCQAPVFVGNTFTDSRWGDIRQIAIDFNICACWSMPIRGKGGRVIGSFALSSFEHRMPGSFHRKLLEIGSFIIGIVLEQRHINQQLHLAGKVFEHSTEGIMITDSHNIIVSVNLAFTRITGYESDEVVGKNPSLLASSHHEADFYQNMWHSINSLGHWQGEVCNKTRDGKLFFQWLSITAIMDNHDRVTHYLAVFLDITEKKQAEEVIWRQANFDMLTGLSNRNRFYDRLEQDIKIAAHNGQRLALMSIDLDRFKEINDSFGHATGDALLKAAGNRLLSNTRATDLLAHLSGDEFMLILNDVTDSDDIEQLADQILEKISLPFDLEGKLAYVSASIGITLYPDDAQHIETLLQYVEQAMYAAKAEGRNRWRYFTPAMQKAAEIRSRTVADLRSALALGQFYLQYQPIVELESGKVHKAEALIRWQHPVHGIISPAEFIPIAEESHLIIDIGNWVFQQASRQVACWQTAYGSDFQISINQSPVQFHGESSAHWASDLNRMGLEGNSIVVEITEGLLLDASETVSRQLLAYRDAGIQVAIDDFGTGYSSLSYLKKFDIDYLKIDQSFVRNLTPDSSDRVLCEAIITMAHRLGMKVIAEGVETQQQGDILKLADCDYAQGYLFSRPLSADAFAGFMLE</sequence>
<dbReference type="RefSeq" id="WP_083960531.1">
    <property type="nucleotide sequence ID" value="NZ_LUUI01000087.1"/>
</dbReference>
<dbReference type="InterPro" id="IPR003018">
    <property type="entry name" value="GAF"/>
</dbReference>
<evidence type="ECO:0000313" key="6">
    <source>
        <dbReference type="Proteomes" id="UP000078476"/>
    </source>
</evidence>
<proteinExistence type="predicted"/>
<comment type="caution">
    <text evidence="5">The sequence shown here is derived from an EMBL/GenBank/DDBJ whole genome shotgun (WGS) entry which is preliminary data.</text>
</comment>
<dbReference type="STRING" id="980561.A1359_05880"/>
<dbReference type="InterPro" id="IPR001633">
    <property type="entry name" value="EAL_dom"/>
</dbReference>
<dbReference type="SUPFAM" id="SSF141868">
    <property type="entry name" value="EAL domain-like"/>
    <property type="match status" value="1"/>
</dbReference>
<evidence type="ECO:0000259" key="1">
    <source>
        <dbReference type="PROSITE" id="PS50112"/>
    </source>
</evidence>
<evidence type="ECO:0000313" key="5">
    <source>
        <dbReference type="EMBL" id="OAI17621.1"/>
    </source>
</evidence>
<evidence type="ECO:0000259" key="4">
    <source>
        <dbReference type="PROSITE" id="PS50887"/>
    </source>
</evidence>
<dbReference type="InterPro" id="IPR001610">
    <property type="entry name" value="PAC"/>
</dbReference>
<evidence type="ECO:0000259" key="3">
    <source>
        <dbReference type="PROSITE" id="PS50883"/>
    </source>
</evidence>
<dbReference type="Pfam" id="PF00990">
    <property type="entry name" value="GGDEF"/>
    <property type="match status" value="1"/>
</dbReference>
<dbReference type="SMART" id="SM00091">
    <property type="entry name" value="PAS"/>
    <property type="match status" value="1"/>
</dbReference>
<feature type="domain" description="EAL" evidence="3">
    <location>
        <begin position="497"/>
        <end position="748"/>
    </location>
</feature>
<dbReference type="PROSITE" id="PS50887">
    <property type="entry name" value="GGDEF"/>
    <property type="match status" value="1"/>
</dbReference>
<dbReference type="Gene3D" id="3.30.70.270">
    <property type="match status" value="1"/>
</dbReference>
<dbReference type="SMART" id="SM00086">
    <property type="entry name" value="PAC"/>
    <property type="match status" value="1"/>
</dbReference>
<dbReference type="OrthoDB" id="1316910at2"/>
<dbReference type="InterPro" id="IPR052155">
    <property type="entry name" value="Biofilm_reg_signaling"/>
</dbReference>
<dbReference type="InterPro" id="IPR043128">
    <property type="entry name" value="Rev_trsase/Diguanyl_cyclase"/>
</dbReference>
<dbReference type="Pfam" id="PF13185">
    <property type="entry name" value="GAF_2"/>
    <property type="match status" value="1"/>
</dbReference>
<dbReference type="Pfam" id="PF00563">
    <property type="entry name" value="EAL"/>
    <property type="match status" value="1"/>
</dbReference>
<dbReference type="NCBIfam" id="TIGR00229">
    <property type="entry name" value="sensory_box"/>
    <property type="match status" value="1"/>
</dbReference>
<dbReference type="Pfam" id="PF13426">
    <property type="entry name" value="PAS_9"/>
    <property type="match status" value="1"/>
</dbReference>
<dbReference type="NCBIfam" id="TIGR00254">
    <property type="entry name" value="GGDEF"/>
    <property type="match status" value="1"/>
</dbReference>
<dbReference type="EMBL" id="LUUI01000087">
    <property type="protein sequence ID" value="OAI17621.1"/>
    <property type="molecule type" value="Genomic_DNA"/>
</dbReference>
<reference evidence="5 6" key="1">
    <citation type="submission" date="2016-03" db="EMBL/GenBank/DDBJ databases">
        <authorList>
            <person name="Ploux O."/>
        </authorList>
    </citation>
    <scope>NUCLEOTIDE SEQUENCE [LARGE SCALE GENOMIC DNA]</scope>
    <source>
        <strain evidence="5 6">R-45370</strain>
    </source>
</reference>
<keyword evidence="6" id="KW-1185">Reference proteome</keyword>
<dbReference type="Proteomes" id="UP000078476">
    <property type="component" value="Unassembled WGS sequence"/>
</dbReference>
<dbReference type="InterPro" id="IPR000014">
    <property type="entry name" value="PAS"/>
</dbReference>
<dbReference type="PROSITE" id="PS50113">
    <property type="entry name" value="PAC"/>
    <property type="match status" value="1"/>
</dbReference>
<dbReference type="CDD" id="cd01948">
    <property type="entry name" value="EAL"/>
    <property type="match status" value="1"/>
</dbReference>
<organism evidence="5 6">
    <name type="scientific">Methylomonas lenta</name>
    <dbReference type="NCBI Taxonomy" id="980561"/>
    <lineage>
        <taxon>Bacteria</taxon>
        <taxon>Pseudomonadati</taxon>
        <taxon>Pseudomonadota</taxon>
        <taxon>Gammaproteobacteria</taxon>
        <taxon>Methylococcales</taxon>
        <taxon>Methylococcaceae</taxon>
        <taxon>Methylomonas</taxon>
    </lineage>
</organism>
<dbReference type="AlphaFoldDB" id="A0A177NIC3"/>
<dbReference type="InterPro" id="IPR029787">
    <property type="entry name" value="Nucleotide_cyclase"/>
</dbReference>
<gene>
    <name evidence="5" type="ORF">A1359_05880</name>
</gene>
<dbReference type="Gene3D" id="3.20.20.450">
    <property type="entry name" value="EAL domain"/>
    <property type="match status" value="1"/>
</dbReference>
<dbReference type="SUPFAM" id="SSF55785">
    <property type="entry name" value="PYP-like sensor domain (PAS domain)"/>
    <property type="match status" value="1"/>
</dbReference>
<dbReference type="PIRSF" id="PIRSF005925">
    <property type="entry name" value="Dos"/>
    <property type="match status" value="1"/>
</dbReference>
<dbReference type="SUPFAM" id="SSF55073">
    <property type="entry name" value="Nucleotide cyclase"/>
    <property type="match status" value="1"/>
</dbReference>
<feature type="domain" description="PAS" evidence="1">
    <location>
        <begin position="204"/>
        <end position="244"/>
    </location>
</feature>
<dbReference type="SMART" id="SM00267">
    <property type="entry name" value="GGDEF"/>
    <property type="match status" value="1"/>
</dbReference>
<dbReference type="Gene3D" id="3.30.450.40">
    <property type="match status" value="1"/>
</dbReference>
<dbReference type="InterPro" id="IPR029016">
    <property type="entry name" value="GAF-like_dom_sf"/>
</dbReference>
<dbReference type="PANTHER" id="PTHR44757">
    <property type="entry name" value="DIGUANYLATE CYCLASE DGCP"/>
    <property type="match status" value="1"/>
</dbReference>
<dbReference type="CDD" id="cd00130">
    <property type="entry name" value="PAS"/>
    <property type="match status" value="1"/>
</dbReference>
<dbReference type="Gene3D" id="3.30.450.20">
    <property type="entry name" value="PAS domain"/>
    <property type="match status" value="1"/>
</dbReference>
<dbReference type="PANTHER" id="PTHR44757:SF2">
    <property type="entry name" value="BIOFILM ARCHITECTURE MAINTENANCE PROTEIN MBAA"/>
    <property type="match status" value="1"/>
</dbReference>
<dbReference type="InterPro" id="IPR035965">
    <property type="entry name" value="PAS-like_dom_sf"/>
</dbReference>